<evidence type="ECO:0000259" key="6">
    <source>
        <dbReference type="Pfam" id="PF25967"/>
    </source>
</evidence>
<dbReference type="Gene3D" id="2.40.50.100">
    <property type="match status" value="1"/>
</dbReference>
<feature type="domain" description="Multidrug resistance protein MdtA-like C-terminal permuted SH3" evidence="6">
    <location>
        <begin position="282"/>
        <end position="344"/>
    </location>
</feature>
<dbReference type="Pfam" id="PF25967">
    <property type="entry name" value="RND-MFP_C"/>
    <property type="match status" value="1"/>
</dbReference>
<dbReference type="InterPro" id="IPR058792">
    <property type="entry name" value="Beta-barrel_RND_2"/>
</dbReference>
<accession>H1Y362</accession>
<dbReference type="Gene3D" id="2.40.420.20">
    <property type="match status" value="1"/>
</dbReference>
<comment type="subcellular location">
    <subcellularLocation>
        <location evidence="1">Cell envelope</location>
    </subcellularLocation>
</comment>
<dbReference type="SUPFAM" id="SSF111369">
    <property type="entry name" value="HlyD-like secretion proteins"/>
    <property type="match status" value="1"/>
</dbReference>
<organism evidence="7 8">
    <name type="scientific">Mucilaginibacter paludis DSM 18603</name>
    <dbReference type="NCBI Taxonomy" id="714943"/>
    <lineage>
        <taxon>Bacteria</taxon>
        <taxon>Pseudomonadati</taxon>
        <taxon>Bacteroidota</taxon>
        <taxon>Sphingobacteriia</taxon>
        <taxon>Sphingobacteriales</taxon>
        <taxon>Sphingobacteriaceae</taxon>
        <taxon>Mucilaginibacter</taxon>
    </lineage>
</organism>
<evidence type="ECO:0000313" key="8">
    <source>
        <dbReference type="Proteomes" id="UP000002774"/>
    </source>
</evidence>
<dbReference type="EMBL" id="CM001403">
    <property type="protein sequence ID" value="EHQ28880.1"/>
    <property type="molecule type" value="Genomic_DNA"/>
</dbReference>
<dbReference type="Proteomes" id="UP000002774">
    <property type="component" value="Chromosome"/>
</dbReference>
<dbReference type="NCBIfam" id="TIGR01730">
    <property type="entry name" value="RND_mfp"/>
    <property type="match status" value="1"/>
</dbReference>
<keyword evidence="8" id="KW-1185">Reference proteome</keyword>
<keyword evidence="3" id="KW-0813">Transport</keyword>
<dbReference type="GO" id="GO:1990281">
    <property type="term" value="C:efflux pump complex"/>
    <property type="evidence" value="ECO:0007669"/>
    <property type="project" value="TreeGrafter"/>
</dbReference>
<reference evidence="7" key="1">
    <citation type="submission" date="2011-09" db="EMBL/GenBank/DDBJ databases">
        <title>The permanent draft genome of Mucilaginibacter paludis DSM 18603.</title>
        <authorList>
            <consortium name="US DOE Joint Genome Institute (JGI-PGF)"/>
            <person name="Lucas S."/>
            <person name="Han J."/>
            <person name="Lapidus A."/>
            <person name="Bruce D."/>
            <person name="Goodwin L."/>
            <person name="Pitluck S."/>
            <person name="Peters L."/>
            <person name="Kyrpides N."/>
            <person name="Mavromatis K."/>
            <person name="Ivanova N."/>
            <person name="Mikhailova N."/>
            <person name="Held B."/>
            <person name="Detter J.C."/>
            <person name="Tapia R."/>
            <person name="Han C."/>
            <person name="Land M."/>
            <person name="Hauser L."/>
            <person name="Markowitz V."/>
            <person name="Cheng J.-F."/>
            <person name="Hugenholtz P."/>
            <person name="Woyke T."/>
            <person name="Wu D."/>
            <person name="Tindall B."/>
            <person name="Brambilla E."/>
            <person name="Klenk H.-P."/>
            <person name="Eisen J.A."/>
        </authorList>
    </citation>
    <scope>NUCLEOTIDE SEQUENCE [LARGE SCALE GENOMIC DNA]</scope>
    <source>
        <strain evidence="7">DSM 18603</strain>
    </source>
</reference>
<feature type="domain" description="Multidrug resistance protein MdtA-like barrel-sandwich hybrid" evidence="4">
    <location>
        <begin position="64"/>
        <end position="190"/>
    </location>
</feature>
<dbReference type="Pfam" id="PF25954">
    <property type="entry name" value="Beta-barrel_RND_2"/>
    <property type="match status" value="1"/>
</dbReference>
<dbReference type="Pfam" id="PF25917">
    <property type="entry name" value="BSH_RND"/>
    <property type="match status" value="1"/>
</dbReference>
<evidence type="ECO:0000256" key="3">
    <source>
        <dbReference type="ARBA" id="ARBA00022448"/>
    </source>
</evidence>
<proteinExistence type="inferred from homology"/>
<dbReference type="GO" id="GO:0015562">
    <property type="term" value="F:efflux transmembrane transporter activity"/>
    <property type="evidence" value="ECO:0007669"/>
    <property type="project" value="TreeGrafter"/>
</dbReference>
<dbReference type="RefSeq" id="WP_008509832.1">
    <property type="nucleotide sequence ID" value="NZ_CM001403.1"/>
</dbReference>
<dbReference type="eggNOG" id="COG0845">
    <property type="taxonomic scope" value="Bacteria"/>
</dbReference>
<evidence type="ECO:0000259" key="4">
    <source>
        <dbReference type="Pfam" id="PF25917"/>
    </source>
</evidence>
<dbReference type="HOGENOM" id="CLU_018816_1_0_10"/>
<protein>
    <submittedName>
        <fullName evidence="7">Efflux transporter, RND family, MFP subunit</fullName>
    </submittedName>
</protein>
<evidence type="ECO:0000256" key="1">
    <source>
        <dbReference type="ARBA" id="ARBA00004196"/>
    </source>
</evidence>
<dbReference type="InterPro" id="IPR058625">
    <property type="entry name" value="MdtA-like_BSH"/>
</dbReference>
<dbReference type="OrthoDB" id="9806939at2"/>
<dbReference type="InterPro" id="IPR058627">
    <property type="entry name" value="MdtA-like_C"/>
</dbReference>
<evidence type="ECO:0000313" key="7">
    <source>
        <dbReference type="EMBL" id="EHQ28880.1"/>
    </source>
</evidence>
<dbReference type="Gene3D" id="2.40.30.170">
    <property type="match status" value="1"/>
</dbReference>
<dbReference type="STRING" id="714943.Mucpa_4795"/>
<comment type="similarity">
    <text evidence="2">Belongs to the membrane fusion protein (MFP) (TC 8.A.1) family.</text>
</comment>
<evidence type="ECO:0000256" key="2">
    <source>
        <dbReference type="ARBA" id="ARBA00009477"/>
    </source>
</evidence>
<dbReference type="AlphaFoldDB" id="H1Y362"/>
<dbReference type="PANTHER" id="PTHR30469">
    <property type="entry name" value="MULTIDRUG RESISTANCE PROTEIN MDTA"/>
    <property type="match status" value="1"/>
</dbReference>
<gene>
    <name evidence="7" type="ORF">Mucpa_4795</name>
</gene>
<dbReference type="InterPro" id="IPR006143">
    <property type="entry name" value="RND_pump_MFP"/>
</dbReference>
<feature type="domain" description="CusB-like beta-barrel" evidence="5">
    <location>
        <begin position="197"/>
        <end position="269"/>
    </location>
</feature>
<sequence>MNHFNTLLTGSSLLLLISIGGCSGNKSQTPKTDTIRVQAINLNTASATSGNQLVYNGTLQADKAVDLSFQVSGTINSFPVQTGDYVKKGQLVATVDETTYRNQYNAQMAQAKLAEENYKRTLAVFEKGSVAEIKMLEAKANYEQASSSARATYQNIAHTRLYAPQSGFIGEKRTEAGAISAPGQPVAQLLDTHSVDVLVAVPENEINLYKAGNRALVKIDALGNQPLEGRISEVGVLALNNSANYNIKVKLANAGQELRPGMLCKVTFPAGTAGKAAQKSNNEIVVPLEAVQVDESGHNFVYVIASGNKAQRKQVETGALYNNGMAINSGLTGNEQLITSGFQKLADQSPVTLIK</sequence>
<evidence type="ECO:0000259" key="5">
    <source>
        <dbReference type="Pfam" id="PF25954"/>
    </source>
</evidence>
<name>H1Y362_9SPHI</name>